<evidence type="ECO:0000259" key="3">
    <source>
        <dbReference type="Pfam" id="PF22741"/>
    </source>
</evidence>
<keyword evidence="5" id="KW-1185">Reference proteome</keyword>
<dbReference type="Gene3D" id="3.90.190.10">
    <property type="entry name" value="Protein tyrosine phosphatase superfamily"/>
    <property type="match status" value="1"/>
</dbReference>
<sequence length="197" mass="21916">MKQLRLITVCVTSVFVVWIGILMANLAYIHLTGNIHTVEAGRLYRSGTLSAGRLERLVETAGIRTILNLRGDEGRPWYEAERAVARRHGLDFLSFHLSAKHAPDMNTVEELLFVLKTAPKPILVHCRSGSDRAGLVSALYERFVAGKSVSEAERQLSFLYGHFPWLGSRTVAMDEAFAQITAPPKIREEESVQVAAD</sequence>
<dbReference type="InterPro" id="IPR055214">
    <property type="entry name" value="PTP-NADK"/>
</dbReference>
<accession>A0ABS4BEK1</accession>
<comment type="caution">
    <text evidence="4">The sequence shown here is derived from an EMBL/GenBank/DDBJ whole genome shotgun (WGS) entry which is preliminary data.</text>
</comment>
<proteinExistence type="inferred from homology"/>
<dbReference type="Pfam" id="PF22741">
    <property type="entry name" value="PTP-NADK"/>
    <property type="match status" value="1"/>
</dbReference>
<keyword evidence="2" id="KW-1133">Transmembrane helix</keyword>
<feature type="transmembrane region" description="Helical" evidence="2">
    <location>
        <begin position="6"/>
        <end position="28"/>
    </location>
</feature>
<name>A0ABS4BEK1_9HYPH</name>
<organism evidence="4 5">
    <name type="scientific">Jiella mangrovi</name>
    <dbReference type="NCBI Taxonomy" id="2821407"/>
    <lineage>
        <taxon>Bacteria</taxon>
        <taxon>Pseudomonadati</taxon>
        <taxon>Pseudomonadota</taxon>
        <taxon>Alphaproteobacteria</taxon>
        <taxon>Hyphomicrobiales</taxon>
        <taxon>Aurantimonadaceae</taxon>
        <taxon>Jiella</taxon>
    </lineage>
</organism>
<protein>
    <submittedName>
        <fullName evidence="4">Tyrosine-protein phosphatase</fullName>
    </submittedName>
</protein>
<evidence type="ECO:0000256" key="1">
    <source>
        <dbReference type="ARBA" id="ARBA00009580"/>
    </source>
</evidence>
<evidence type="ECO:0000256" key="2">
    <source>
        <dbReference type="SAM" id="Phobius"/>
    </source>
</evidence>
<dbReference type="EMBL" id="JAGJCF010000003">
    <property type="protein sequence ID" value="MBP0615177.1"/>
    <property type="molecule type" value="Genomic_DNA"/>
</dbReference>
<dbReference type="PANTHER" id="PTHR31126">
    <property type="entry name" value="TYROSINE-PROTEIN PHOSPHATASE"/>
    <property type="match status" value="1"/>
</dbReference>
<gene>
    <name evidence="4" type="ORF">J6595_06255</name>
</gene>
<dbReference type="Proteomes" id="UP000678276">
    <property type="component" value="Unassembled WGS sequence"/>
</dbReference>
<feature type="domain" description="DSP-PTPase phosphatase fused to NAD+ Kinase" evidence="3">
    <location>
        <begin position="23"/>
        <end position="155"/>
    </location>
</feature>
<keyword evidence="2" id="KW-0812">Transmembrane</keyword>
<evidence type="ECO:0000313" key="4">
    <source>
        <dbReference type="EMBL" id="MBP0615177.1"/>
    </source>
</evidence>
<evidence type="ECO:0000313" key="5">
    <source>
        <dbReference type="Proteomes" id="UP000678276"/>
    </source>
</evidence>
<dbReference type="SUPFAM" id="SSF52799">
    <property type="entry name" value="(Phosphotyrosine protein) phosphatases II"/>
    <property type="match status" value="1"/>
</dbReference>
<reference evidence="4 5" key="1">
    <citation type="submission" date="2021-04" db="EMBL/GenBank/DDBJ databases">
        <title>Whole genome sequence of Jiella sp. KSK16Y-1.</title>
        <authorList>
            <person name="Tuo L."/>
        </authorList>
    </citation>
    <scope>NUCLEOTIDE SEQUENCE [LARGE SCALE GENOMIC DNA]</scope>
    <source>
        <strain evidence="4 5">KSK16Y-1</strain>
    </source>
</reference>
<dbReference type="PANTHER" id="PTHR31126:SF72">
    <property type="entry name" value="DUAL SPECIFICITY PROTEIN PHOSPHATASE TPBA"/>
    <property type="match status" value="1"/>
</dbReference>
<keyword evidence="2" id="KW-0472">Membrane</keyword>
<dbReference type="InterPro" id="IPR029021">
    <property type="entry name" value="Prot-tyrosine_phosphatase-like"/>
</dbReference>
<comment type="similarity">
    <text evidence="1">Belongs to the protein-tyrosine phosphatase family.</text>
</comment>